<evidence type="ECO:0000313" key="3">
    <source>
        <dbReference type="Proteomes" id="UP000054567"/>
    </source>
</evidence>
<evidence type="ECO:0000256" key="1">
    <source>
        <dbReference type="SAM" id="MobiDB-lite"/>
    </source>
</evidence>
<reference evidence="3" key="2">
    <citation type="journal article" date="2009" name="Genome Res.">
        <title>Comparative genomic analyses of the human fungal pathogens Coccidioides and their relatives.</title>
        <authorList>
            <person name="Sharpton T.J."/>
            <person name="Stajich J.E."/>
            <person name="Rounsley S.D."/>
            <person name="Gardner M.J."/>
            <person name="Wortman J.R."/>
            <person name="Jordar V.S."/>
            <person name="Maiti R."/>
            <person name="Kodira C.D."/>
            <person name="Neafsey D.E."/>
            <person name="Zeng Q."/>
            <person name="Hung C.-Y."/>
            <person name="McMahan C."/>
            <person name="Muszewska A."/>
            <person name="Grynberg M."/>
            <person name="Mandel M.A."/>
            <person name="Kellner E.M."/>
            <person name="Barker B.M."/>
            <person name="Galgiani J.N."/>
            <person name="Orbach M.J."/>
            <person name="Kirkland T.N."/>
            <person name="Cole G.T."/>
            <person name="Henn M.R."/>
            <person name="Birren B.W."/>
            <person name="Taylor J.W."/>
        </authorList>
    </citation>
    <scope>NUCLEOTIDE SEQUENCE [LARGE SCALE GENOMIC DNA]</scope>
    <source>
        <strain evidence="3">RMSCC 3488</strain>
    </source>
</reference>
<proteinExistence type="predicted"/>
<dbReference type="AlphaFoldDB" id="A0A0J6FJX2"/>
<gene>
    <name evidence="2" type="ORF">CPAG_05461</name>
</gene>
<reference evidence="2 3" key="1">
    <citation type="submission" date="2007-06" db="EMBL/GenBank/DDBJ databases">
        <title>The Genome Sequence of Coccidioides posadasii RMSCC_3488.</title>
        <authorList>
            <consortium name="Coccidioides Genome Resources Consortium"/>
            <consortium name="The Broad Institute Genome Sequencing Platform"/>
            <person name="Henn M.R."/>
            <person name="Sykes S."/>
            <person name="Young S."/>
            <person name="Jaffe D."/>
            <person name="Berlin A."/>
            <person name="Alvarez P."/>
            <person name="Butler J."/>
            <person name="Gnerre S."/>
            <person name="Grabherr M."/>
            <person name="Mauceli E."/>
            <person name="Brockman W."/>
            <person name="Kodira C."/>
            <person name="Alvarado L."/>
            <person name="Zeng Q."/>
            <person name="Crawford M."/>
            <person name="Antoine C."/>
            <person name="Devon K."/>
            <person name="Galgiani J."/>
            <person name="Orsborn K."/>
            <person name="Lewis M.L."/>
            <person name="Nusbaum C."/>
            <person name="Galagan J."/>
            <person name="Birren B."/>
        </authorList>
    </citation>
    <scope>NUCLEOTIDE SEQUENCE [LARGE SCALE GENOMIC DNA]</scope>
    <source>
        <strain evidence="2 3">RMSCC 3488</strain>
    </source>
</reference>
<dbReference type="OrthoDB" id="5336357at2759"/>
<reference evidence="3" key="3">
    <citation type="journal article" date="2010" name="Genome Res.">
        <title>Population genomic sequencing of Coccidioides fungi reveals recent hybridization and transposon control.</title>
        <authorList>
            <person name="Neafsey D.E."/>
            <person name="Barker B.M."/>
            <person name="Sharpton T.J."/>
            <person name="Stajich J.E."/>
            <person name="Park D.J."/>
            <person name="Whiston E."/>
            <person name="Hung C.-Y."/>
            <person name="McMahan C."/>
            <person name="White J."/>
            <person name="Sykes S."/>
            <person name="Heiman D."/>
            <person name="Young S."/>
            <person name="Zeng Q."/>
            <person name="Abouelleil A."/>
            <person name="Aftuck L."/>
            <person name="Bessette D."/>
            <person name="Brown A."/>
            <person name="FitzGerald M."/>
            <person name="Lui A."/>
            <person name="Macdonald J.P."/>
            <person name="Priest M."/>
            <person name="Orbach M.J."/>
            <person name="Galgiani J.N."/>
            <person name="Kirkland T.N."/>
            <person name="Cole G.T."/>
            <person name="Birren B.W."/>
            <person name="Henn M.R."/>
            <person name="Taylor J.W."/>
            <person name="Rounsley S.D."/>
        </authorList>
    </citation>
    <scope>NUCLEOTIDE SEQUENCE [LARGE SCALE GENOMIC DNA]</scope>
    <source>
        <strain evidence="3">RMSCC 3488</strain>
    </source>
</reference>
<accession>A0A0J6FJX2</accession>
<dbReference type="EMBL" id="DS268111">
    <property type="protein sequence ID" value="KMM69139.1"/>
    <property type="molecule type" value="Genomic_DNA"/>
</dbReference>
<name>A0A0J6FJX2_COCPO</name>
<feature type="region of interest" description="Disordered" evidence="1">
    <location>
        <begin position="75"/>
        <end position="104"/>
    </location>
</feature>
<dbReference type="Proteomes" id="UP000054567">
    <property type="component" value="Unassembled WGS sequence"/>
</dbReference>
<dbReference type="VEuPathDB" id="FungiDB:CPAG_05461"/>
<protein>
    <submittedName>
        <fullName evidence="2">Uncharacterized protein</fullName>
    </submittedName>
</protein>
<sequence>MTLKRKASFTITTSPRTASTYNNHTSPISCLLGDVITMDETPKHLNSRTRKRYKQDRPDEQSIYDKTLRWLFSAQKKQRDRDEPSASSMSNEVCTEDAPPLPSIPDPNQQTLGRFFQRIQRPSQMSPHCLSNNTSTQTFISQPGAMNSMGQVNPTMYNANSGSMDIDMDMTMEIDSGNDSVTSSLAGEKRWVGGIGWI</sequence>
<organism evidence="2 3">
    <name type="scientific">Coccidioides posadasii RMSCC 3488</name>
    <dbReference type="NCBI Taxonomy" id="454284"/>
    <lineage>
        <taxon>Eukaryota</taxon>
        <taxon>Fungi</taxon>
        <taxon>Dikarya</taxon>
        <taxon>Ascomycota</taxon>
        <taxon>Pezizomycotina</taxon>
        <taxon>Eurotiomycetes</taxon>
        <taxon>Eurotiomycetidae</taxon>
        <taxon>Onygenales</taxon>
        <taxon>Onygenaceae</taxon>
        <taxon>Coccidioides</taxon>
    </lineage>
</organism>
<evidence type="ECO:0000313" key="2">
    <source>
        <dbReference type="EMBL" id="KMM69139.1"/>
    </source>
</evidence>